<feature type="region of interest" description="Disordered" evidence="2">
    <location>
        <begin position="150"/>
        <end position="169"/>
    </location>
</feature>
<proteinExistence type="inferred from homology"/>
<keyword evidence="5" id="KW-1185">Reference proteome</keyword>
<dbReference type="InterPro" id="IPR014729">
    <property type="entry name" value="Rossmann-like_a/b/a_fold"/>
</dbReference>
<evidence type="ECO:0000256" key="1">
    <source>
        <dbReference type="ARBA" id="ARBA00008791"/>
    </source>
</evidence>
<dbReference type="KEGG" id="amog:QRX60_29755"/>
<dbReference type="Pfam" id="PF00582">
    <property type="entry name" value="Usp"/>
    <property type="match status" value="1"/>
</dbReference>
<comment type="similarity">
    <text evidence="1">Belongs to the universal stress protein A family.</text>
</comment>
<sequence length="169" mass="18007">METPGRDDIIVGVDRSTTGEAALHWAVAEAAASGRRVVALRAWTCEPEYDLGAGVTGWPETAELRQRRELDEIIERVQAAHPGVQIRPEVIGHSPAVALVEASRTAAMMVLGVHRHGASPPVAVGSVADQCLQEATCPVVIIPCGIDADDRAGPWRPQDPSKSKEFHGP</sequence>
<dbReference type="Gene3D" id="3.40.50.620">
    <property type="entry name" value="HUPs"/>
    <property type="match status" value="1"/>
</dbReference>
<evidence type="ECO:0000313" key="5">
    <source>
        <dbReference type="Proteomes" id="UP001239397"/>
    </source>
</evidence>
<dbReference type="PANTHER" id="PTHR46553">
    <property type="entry name" value="ADENINE NUCLEOTIDE ALPHA HYDROLASES-LIKE SUPERFAMILY PROTEIN"/>
    <property type="match status" value="1"/>
</dbReference>
<reference evidence="4 5" key="1">
    <citation type="submission" date="2023-06" db="EMBL/GenBank/DDBJ databases">
        <authorList>
            <person name="Oyuntsetseg B."/>
            <person name="Kim S.B."/>
        </authorList>
    </citation>
    <scope>NUCLEOTIDE SEQUENCE [LARGE SCALE GENOMIC DNA]</scope>
    <source>
        <strain evidence="4 5">4-36</strain>
    </source>
</reference>
<evidence type="ECO:0000259" key="3">
    <source>
        <dbReference type="Pfam" id="PF00582"/>
    </source>
</evidence>
<organism evidence="4 5">
    <name type="scientific">Amycolatopsis mongoliensis</name>
    <dbReference type="NCBI Taxonomy" id="715475"/>
    <lineage>
        <taxon>Bacteria</taxon>
        <taxon>Bacillati</taxon>
        <taxon>Actinomycetota</taxon>
        <taxon>Actinomycetes</taxon>
        <taxon>Pseudonocardiales</taxon>
        <taxon>Pseudonocardiaceae</taxon>
        <taxon>Amycolatopsis</taxon>
    </lineage>
</organism>
<dbReference type="SUPFAM" id="SSF52402">
    <property type="entry name" value="Adenine nucleotide alpha hydrolases-like"/>
    <property type="match status" value="1"/>
</dbReference>
<dbReference type="PANTHER" id="PTHR46553:SF3">
    <property type="entry name" value="ADENINE NUCLEOTIDE ALPHA HYDROLASES-LIKE SUPERFAMILY PROTEIN"/>
    <property type="match status" value="1"/>
</dbReference>
<name>A0A9Y2NJ32_9PSEU</name>
<evidence type="ECO:0000256" key="2">
    <source>
        <dbReference type="SAM" id="MobiDB-lite"/>
    </source>
</evidence>
<feature type="domain" description="UspA" evidence="3">
    <location>
        <begin position="7"/>
        <end position="143"/>
    </location>
</feature>
<accession>A0A9Y2NJ32</accession>
<protein>
    <submittedName>
        <fullName evidence="4">Universal stress protein</fullName>
    </submittedName>
</protein>
<dbReference type="RefSeq" id="WP_286003729.1">
    <property type="nucleotide sequence ID" value="NZ_CP127295.1"/>
</dbReference>
<evidence type="ECO:0000313" key="4">
    <source>
        <dbReference type="EMBL" id="WIY07501.1"/>
    </source>
</evidence>
<gene>
    <name evidence="4" type="ORF">QRX60_29755</name>
</gene>
<dbReference type="AlphaFoldDB" id="A0A9Y2NJ32"/>
<dbReference type="InterPro" id="IPR006016">
    <property type="entry name" value="UspA"/>
</dbReference>
<dbReference type="EMBL" id="CP127295">
    <property type="protein sequence ID" value="WIY07501.1"/>
    <property type="molecule type" value="Genomic_DNA"/>
</dbReference>
<dbReference type="InterPro" id="IPR006015">
    <property type="entry name" value="Universal_stress_UspA"/>
</dbReference>
<dbReference type="PRINTS" id="PR01438">
    <property type="entry name" value="UNVRSLSTRESS"/>
</dbReference>
<dbReference type="Proteomes" id="UP001239397">
    <property type="component" value="Chromosome"/>
</dbReference>